<sequence>MFKILSVFAFFLIGFLLLGCTSPQVNTVNNSDIVLDSDFSLQLLSNEGGRVDWSHSNNLIAFDKKGSNGFYSVYTINSNGSNETCISCSISDFKYNVGNPAWHPNGKYLIIQVQTKKSNIFSNLSNPGKGVSNDLFLIDSTGTHFWQLTNLSKSRYFYGVLHPHFSHDGNKIVWSELQSLNTWALKVADLYFDNGTPKLQNIKTYQPGDTARFYESHGFTLNDSAIIFSGTPYKSQSTWGNDIFTLNLSNGTVVNLTNTPKKWEEHANLSPDGKTIIYMSSDNPGYFKYDLWSMNINGTNKTKLTHFHDSNSKYFFSKVSGPADSSWNKEGTKIVFYMISDFQETSGKIYVINLKK</sequence>
<dbReference type="InterPro" id="IPR011659">
    <property type="entry name" value="WD40"/>
</dbReference>
<accession>A0A2H0RCH8</accession>
<gene>
    <name evidence="2" type="ORF">COV24_02330</name>
</gene>
<evidence type="ECO:0008006" key="4">
    <source>
        <dbReference type="Google" id="ProtNLM"/>
    </source>
</evidence>
<dbReference type="Proteomes" id="UP000230214">
    <property type="component" value="Unassembled WGS sequence"/>
</dbReference>
<protein>
    <recommendedName>
        <fullName evidence="4">Dipeptidylpeptidase IV N-terminal domain-containing protein</fullName>
    </recommendedName>
</protein>
<dbReference type="AlphaFoldDB" id="A0A2H0RCH8"/>
<dbReference type="PROSITE" id="PS51257">
    <property type="entry name" value="PROKAR_LIPOPROTEIN"/>
    <property type="match status" value="1"/>
</dbReference>
<name>A0A2H0RCH8_UNCKA</name>
<dbReference type="SUPFAM" id="SSF82171">
    <property type="entry name" value="DPP6 N-terminal domain-like"/>
    <property type="match status" value="1"/>
</dbReference>
<evidence type="ECO:0000313" key="3">
    <source>
        <dbReference type="Proteomes" id="UP000230214"/>
    </source>
</evidence>
<dbReference type="EMBL" id="PCXU01000020">
    <property type="protein sequence ID" value="PIR43525.1"/>
    <property type="molecule type" value="Genomic_DNA"/>
</dbReference>
<organism evidence="2 3">
    <name type="scientific">candidate division WWE3 bacterium CG10_big_fil_rev_8_21_14_0_10_32_10</name>
    <dbReference type="NCBI Taxonomy" id="1975090"/>
    <lineage>
        <taxon>Bacteria</taxon>
        <taxon>Katanobacteria</taxon>
    </lineage>
</organism>
<dbReference type="Gene3D" id="2.120.10.30">
    <property type="entry name" value="TolB, C-terminal domain"/>
    <property type="match status" value="2"/>
</dbReference>
<comment type="similarity">
    <text evidence="1">Belongs to the TolB family.</text>
</comment>
<proteinExistence type="inferred from homology"/>
<dbReference type="Pfam" id="PF07676">
    <property type="entry name" value="PD40"/>
    <property type="match status" value="2"/>
</dbReference>
<evidence type="ECO:0000313" key="2">
    <source>
        <dbReference type="EMBL" id="PIR43525.1"/>
    </source>
</evidence>
<dbReference type="InterPro" id="IPR011042">
    <property type="entry name" value="6-blade_b-propeller_TolB-like"/>
</dbReference>
<evidence type="ECO:0000256" key="1">
    <source>
        <dbReference type="ARBA" id="ARBA00009820"/>
    </source>
</evidence>
<comment type="caution">
    <text evidence="2">The sequence shown here is derived from an EMBL/GenBank/DDBJ whole genome shotgun (WGS) entry which is preliminary data.</text>
</comment>
<reference evidence="2 3" key="1">
    <citation type="submission" date="2017-09" db="EMBL/GenBank/DDBJ databases">
        <title>Depth-based differentiation of microbial function through sediment-hosted aquifers and enrichment of novel symbionts in the deep terrestrial subsurface.</title>
        <authorList>
            <person name="Probst A.J."/>
            <person name="Ladd B."/>
            <person name="Jarett J.K."/>
            <person name="Geller-Mcgrath D.E."/>
            <person name="Sieber C.M."/>
            <person name="Emerson J.B."/>
            <person name="Anantharaman K."/>
            <person name="Thomas B.C."/>
            <person name="Malmstrom R."/>
            <person name="Stieglmeier M."/>
            <person name="Klingl A."/>
            <person name="Woyke T."/>
            <person name="Ryan C.M."/>
            <person name="Banfield J.F."/>
        </authorList>
    </citation>
    <scope>NUCLEOTIDE SEQUENCE [LARGE SCALE GENOMIC DNA]</scope>
    <source>
        <strain evidence="2">CG10_big_fil_rev_8_21_14_0_10_32_10</strain>
    </source>
</reference>
<dbReference type="PANTHER" id="PTHR36842">
    <property type="entry name" value="PROTEIN TOLB HOMOLOG"/>
    <property type="match status" value="1"/>
</dbReference>